<dbReference type="Gene3D" id="3.40.50.150">
    <property type="entry name" value="Vaccinia Virus protein VP39"/>
    <property type="match status" value="1"/>
</dbReference>
<evidence type="ECO:0000256" key="3">
    <source>
        <dbReference type="ARBA" id="ARBA00022603"/>
    </source>
</evidence>
<comment type="pathway">
    <text evidence="1">Cofactor biosynthesis; adenosylcobalamin biosynthesis.</text>
</comment>
<protein>
    <submittedName>
        <fullName evidence="7">Precorrin-6Y C5,15-methyltransferase (Decarboxylating) subunit CbiT</fullName>
    </submittedName>
</protein>
<dbReference type="GO" id="GO:0032259">
    <property type="term" value="P:methylation"/>
    <property type="evidence" value="ECO:0007669"/>
    <property type="project" value="UniProtKB-KW"/>
</dbReference>
<dbReference type="EMBL" id="CP071444">
    <property type="protein sequence ID" value="QSX08822.1"/>
    <property type="molecule type" value="Genomic_DNA"/>
</dbReference>
<keyword evidence="8" id="KW-1185">Reference proteome</keyword>
<evidence type="ECO:0000259" key="6">
    <source>
        <dbReference type="Pfam" id="PF02475"/>
    </source>
</evidence>
<accession>A0A974XFC2</accession>
<organism evidence="7 8">
    <name type="scientific">Alkalibacter rhizosphaerae</name>
    <dbReference type="NCBI Taxonomy" id="2815577"/>
    <lineage>
        <taxon>Bacteria</taxon>
        <taxon>Bacillati</taxon>
        <taxon>Bacillota</taxon>
        <taxon>Clostridia</taxon>
        <taxon>Eubacteriales</taxon>
        <taxon>Eubacteriaceae</taxon>
        <taxon>Alkalibacter</taxon>
    </lineage>
</organism>
<dbReference type="InterPro" id="IPR029063">
    <property type="entry name" value="SAM-dependent_MTases_sf"/>
</dbReference>
<dbReference type="NCBIfam" id="TIGR02469">
    <property type="entry name" value="CbiT"/>
    <property type="match status" value="1"/>
</dbReference>
<evidence type="ECO:0000256" key="5">
    <source>
        <dbReference type="ARBA" id="ARBA00022691"/>
    </source>
</evidence>
<evidence type="ECO:0000256" key="1">
    <source>
        <dbReference type="ARBA" id="ARBA00004953"/>
    </source>
</evidence>
<dbReference type="SUPFAM" id="SSF53335">
    <property type="entry name" value="S-adenosyl-L-methionine-dependent methyltransferases"/>
    <property type="match status" value="1"/>
</dbReference>
<name>A0A974XFC2_9FIRM</name>
<evidence type="ECO:0000256" key="2">
    <source>
        <dbReference type="ARBA" id="ARBA00022573"/>
    </source>
</evidence>
<dbReference type="PANTHER" id="PTHR43182:SF1">
    <property type="entry name" value="COBALT-PRECORRIN-7 C(5)-METHYLTRANSFERASE"/>
    <property type="match status" value="1"/>
</dbReference>
<proteinExistence type="predicted"/>
<dbReference type="InterPro" id="IPR014008">
    <property type="entry name" value="Cbl_synth_MTase_CbiT"/>
</dbReference>
<dbReference type="AlphaFoldDB" id="A0A974XFC2"/>
<evidence type="ECO:0000256" key="4">
    <source>
        <dbReference type="ARBA" id="ARBA00022679"/>
    </source>
</evidence>
<dbReference type="InterPro" id="IPR050714">
    <property type="entry name" value="Cobalamin_biosynth_MTase"/>
</dbReference>
<dbReference type="CDD" id="cd02440">
    <property type="entry name" value="AdoMet_MTases"/>
    <property type="match status" value="1"/>
</dbReference>
<keyword evidence="5" id="KW-0949">S-adenosyl-L-methionine</keyword>
<keyword evidence="2" id="KW-0169">Cobalamin biosynthesis</keyword>
<reference evidence="7" key="1">
    <citation type="submission" date="2021-03" db="EMBL/GenBank/DDBJ databases">
        <title>Alkalibacter marinus sp. nov., isolated from tidal flat sediment.</title>
        <authorList>
            <person name="Namirimu T."/>
            <person name="Yang J.-A."/>
            <person name="Yang S.-H."/>
            <person name="Kim Y.-J."/>
            <person name="Kwon K.K."/>
        </authorList>
    </citation>
    <scope>NUCLEOTIDE SEQUENCE</scope>
    <source>
        <strain evidence="7">ES005</strain>
    </source>
</reference>
<dbReference type="Proteomes" id="UP000663499">
    <property type="component" value="Chromosome"/>
</dbReference>
<keyword evidence="3" id="KW-0489">Methyltransferase</keyword>
<feature type="domain" description="TRM5/TYW2-like methyltransferase" evidence="6">
    <location>
        <begin position="35"/>
        <end position="165"/>
    </location>
</feature>
<dbReference type="GO" id="GO:0009236">
    <property type="term" value="P:cobalamin biosynthetic process"/>
    <property type="evidence" value="ECO:0007669"/>
    <property type="project" value="UniProtKB-KW"/>
</dbReference>
<dbReference type="Pfam" id="PF02475">
    <property type="entry name" value="TRM5-TYW2_MTfase"/>
    <property type="match status" value="1"/>
</dbReference>
<dbReference type="KEGG" id="alka:J0B03_01685"/>
<sequence length="198" mass="21411">MKKYYPGIPDEHFERGAVPMTKEEIRAITMSKLRMEDGLVGVDIGAGTGSITVEMALQTPNGKVIAIETNEAAMDLIRKNLSLFRLHNVIPVLGKAPEDLDIVEPVDRIVVGGSKGNLPQIVEWIAGHLKADGIVVGNFIVLENAVMFIQGLKAAGFDCETIQVSVARGRSVGGVTMMEGNNPIYIVTGKLNKEEEIQ</sequence>
<evidence type="ECO:0000313" key="8">
    <source>
        <dbReference type="Proteomes" id="UP000663499"/>
    </source>
</evidence>
<keyword evidence="4" id="KW-0808">Transferase</keyword>
<evidence type="ECO:0000313" key="7">
    <source>
        <dbReference type="EMBL" id="QSX08822.1"/>
    </source>
</evidence>
<dbReference type="RefSeq" id="WP_207300163.1">
    <property type="nucleotide sequence ID" value="NZ_CP071444.1"/>
</dbReference>
<dbReference type="GO" id="GO:0008276">
    <property type="term" value="F:protein methyltransferase activity"/>
    <property type="evidence" value="ECO:0007669"/>
    <property type="project" value="InterPro"/>
</dbReference>
<dbReference type="InterPro" id="IPR056743">
    <property type="entry name" value="TRM5-TYW2-like_MTfase"/>
</dbReference>
<gene>
    <name evidence="7" type="primary">cbiT</name>
    <name evidence="7" type="ORF">J0B03_01685</name>
</gene>
<dbReference type="PANTHER" id="PTHR43182">
    <property type="entry name" value="COBALT-PRECORRIN-6B C(15)-METHYLTRANSFERASE (DECARBOXYLATING)"/>
    <property type="match status" value="1"/>
</dbReference>